<comment type="caution">
    <text evidence="7">The sequence shown here is derived from an EMBL/GenBank/DDBJ whole genome shotgun (WGS) entry which is preliminary data.</text>
</comment>
<dbReference type="EMBL" id="CAXAMM010039400">
    <property type="protein sequence ID" value="CAK9086149.1"/>
    <property type="molecule type" value="Genomic_DNA"/>
</dbReference>
<dbReference type="PANTHER" id="PTHR31973">
    <property type="entry name" value="POLYPROTEIN, PUTATIVE-RELATED"/>
    <property type="match status" value="1"/>
</dbReference>
<evidence type="ECO:0000313" key="7">
    <source>
        <dbReference type="EMBL" id="CAK9086149.1"/>
    </source>
</evidence>
<reference evidence="7 8" key="1">
    <citation type="submission" date="2024-02" db="EMBL/GenBank/DDBJ databases">
        <authorList>
            <person name="Chen Y."/>
            <person name="Shah S."/>
            <person name="Dougan E. K."/>
            <person name="Thang M."/>
            <person name="Chan C."/>
        </authorList>
    </citation>
    <scope>NUCLEOTIDE SEQUENCE [LARGE SCALE GENOMIC DNA]</scope>
</reference>
<keyword evidence="3" id="KW-0862">Zinc</keyword>
<feature type="compositionally biased region" description="Low complexity" evidence="5">
    <location>
        <begin position="73"/>
        <end position="94"/>
    </location>
</feature>
<dbReference type="SMART" id="SM00575">
    <property type="entry name" value="ZnF_PMZ"/>
    <property type="match status" value="1"/>
</dbReference>
<name>A0ABP0QDV6_9DINO</name>
<evidence type="ECO:0000256" key="3">
    <source>
        <dbReference type="ARBA" id="ARBA00022833"/>
    </source>
</evidence>
<evidence type="ECO:0000313" key="8">
    <source>
        <dbReference type="Proteomes" id="UP001642464"/>
    </source>
</evidence>
<feature type="compositionally biased region" description="Basic and acidic residues" evidence="5">
    <location>
        <begin position="8"/>
        <end position="23"/>
    </location>
</feature>
<protein>
    <recommendedName>
        <fullName evidence="6">SWIM-type domain-containing protein</fullName>
    </recommendedName>
</protein>
<dbReference type="PROSITE" id="PS50966">
    <property type="entry name" value="ZF_SWIM"/>
    <property type="match status" value="1"/>
</dbReference>
<evidence type="ECO:0000256" key="2">
    <source>
        <dbReference type="ARBA" id="ARBA00022771"/>
    </source>
</evidence>
<evidence type="ECO:0000256" key="1">
    <source>
        <dbReference type="ARBA" id="ARBA00022723"/>
    </source>
</evidence>
<keyword evidence="1" id="KW-0479">Metal-binding</keyword>
<proteinExistence type="predicted"/>
<feature type="domain" description="SWIM-type" evidence="6">
    <location>
        <begin position="839"/>
        <end position="877"/>
    </location>
</feature>
<dbReference type="InterPro" id="IPR006564">
    <property type="entry name" value="Znf_PMZ"/>
</dbReference>
<dbReference type="PANTHER" id="PTHR31973:SF187">
    <property type="entry name" value="MUTATOR TRANSPOSASE MUDRA PROTEIN"/>
    <property type="match status" value="1"/>
</dbReference>
<dbReference type="Proteomes" id="UP001642464">
    <property type="component" value="Unassembled WGS sequence"/>
</dbReference>
<gene>
    <name evidence="7" type="ORF">SCF082_LOCUS40769</name>
</gene>
<dbReference type="InterPro" id="IPR018289">
    <property type="entry name" value="MULE_transposase_dom"/>
</dbReference>
<dbReference type="Pfam" id="PF10551">
    <property type="entry name" value="MULE"/>
    <property type="match status" value="1"/>
</dbReference>
<feature type="region of interest" description="Disordered" evidence="5">
    <location>
        <begin position="1"/>
        <end position="124"/>
    </location>
</feature>
<organism evidence="7 8">
    <name type="scientific">Durusdinium trenchii</name>
    <dbReference type="NCBI Taxonomy" id="1381693"/>
    <lineage>
        <taxon>Eukaryota</taxon>
        <taxon>Sar</taxon>
        <taxon>Alveolata</taxon>
        <taxon>Dinophyceae</taxon>
        <taxon>Suessiales</taxon>
        <taxon>Symbiodiniaceae</taxon>
        <taxon>Durusdinium</taxon>
    </lineage>
</organism>
<dbReference type="Pfam" id="PF04434">
    <property type="entry name" value="SWIM"/>
    <property type="match status" value="1"/>
</dbReference>
<keyword evidence="8" id="KW-1185">Reference proteome</keyword>
<keyword evidence="2 4" id="KW-0863">Zinc-finger</keyword>
<dbReference type="InterPro" id="IPR007527">
    <property type="entry name" value="Znf_SWIM"/>
</dbReference>
<feature type="region of interest" description="Disordered" evidence="5">
    <location>
        <begin position="916"/>
        <end position="959"/>
    </location>
</feature>
<feature type="compositionally biased region" description="Low complexity" evidence="5">
    <location>
        <begin position="36"/>
        <end position="49"/>
    </location>
</feature>
<feature type="compositionally biased region" description="Basic residues" evidence="5">
    <location>
        <begin position="949"/>
        <end position="959"/>
    </location>
</feature>
<evidence type="ECO:0000256" key="5">
    <source>
        <dbReference type="SAM" id="MobiDB-lite"/>
    </source>
</evidence>
<evidence type="ECO:0000259" key="6">
    <source>
        <dbReference type="PROSITE" id="PS50966"/>
    </source>
</evidence>
<sequence>MVRGGRRTRGERAAEKENEQREAKRVRRGVRRSDLAASAPRARNRSPSPHLATAARRNRAASSALHARRSRSPSRSSATQAGSRSSSSRSPTAAIYAASTSQAVDTNERASANAEPLPPATMNCTMGENVLQADLALTPSMEDAEAQMSLSNVPESLRDLIFLSQESEPVESEEEQERRTFVEGDIWSINAGLKRPQDEADWGSLSAEEQAQRVSKFNKERRRLYAQRSRRLGKSDAAFEKAYNANRVLKPRTFDEIKSIPKTQFLRVGDEFDTAKELDLRVRELCECTSNIPLTRLSMSEGLYTATTHRGQLSNHVEQQGEGNDRDDGNDQDADVTSEVPTPAPPGQHMLVKAKRVQRSGGQLPFCWRVTAVKLPAHGVSQSTFNSAYTKHHLAPIVQNSIRADPSKLQNQHVNGLLQDYTRLPLKPSTVSDVKHAAYKLVFGDPSDNVQFAEALVLHLRSQGYKAEATFFDGQAMVQRIMEVQKSEHKIAEQTKVAKLQDLRNRGVEPTPLQRAEFAPMREATFLSEFSAEHSEMLQEIRTSANKYLSGLMVAFRGARRSIQKLLRVFACDATHGILKGKDFTILSLVGLSSNNNIVPIAVGLLCSSESEASWKAFALFVRNAFPDAAFESCTAITEQEKGMKRALQEIFPAMRRFVCSHHRERNLHGSTNKECVDAYKKMVHMNHQVELEDAKVALREHFSNDSMCNKVFRIESEATVKAPPDAEQFPAAAVAAGATLYGQTASSFAEPWKSALRKIRALDPVTALQHIVDLENKWFFKHQASVKRRLEEGKALTPEAQTALDAINSDGVNNVQEVGDGINFYVEEEGSTTLVVTLPVTLPGETRFTENACTCGGPKVCHFPCRHVVAVARREGIREDQVVPEIWSTGAWKAQYPDDVPHTPLNSAQIRLESRRKKHHKLPKVGGPVNMLGRPTTARKKSALERSKRYRARIRSRT</sequence>
<evidence type="ECO:0000256" key="4">
    <source>
        <dbReference type="PROSITE-ProRule" id="PRU00325"/>
    </source>
</evidence>
<accession>A0ABP0QDV6</accession>
<feature type="region of interest" description="Disordered" evidence="5">
    <location>
        <begin position="318"/>
        <end position="348"/>
    </location>
</feature>